<gene>
    <name evidence="2" type="ORF">KME32_14480</name>
</gene>
<comment type="caution">
    <text evidence="2">The sequence shown here is derived from an EMBL/GenBank/DDBJ whole genome shotgun (WGS) entry which is preliminary data.</text>
</comment>
<organism evidence="2 3">
    <name type="scientific">Mojavia pulchra JT2-VF2</name>
    <dbReference type="NCBI Taxonomy" id="287848"/>
    <lineage>
        <taxon>Bacteria</taxon>
        <taxon>Bacillati</taxon>
        <taxon>Cyanobacteriota</taxon>
        <taxon>Cyanophyceae</taxon>
        <taxon>Nostocales</taxon>
        <taxon>Nostocaceae</taxon>
    </lineage>
</organism>
<sequence>MIDILSSPNLTNLFTNLASGDLNISTGLVWVLIATILSMIGGAIGGMLLAGKDIGYQFSAILGGLFGPAGVIPAILLGLVVLNLLTNL</sequence>
<protein>
    <submittedName>
        <fullName evidence="2">Uncharacterized protein</fullName>
    </submittedName>
</protein>
<dbReference type="EMBL" id="JAHHHN010000007">
    <property type="protein sequence ID" value="MBW4562327.1"/>
    <property type="molecule type" value="Genomic_DNA"/>
</dbReference>
<proteinExistence type="predicted"/>
<reference evidence="2" key="2">
    <citation type="journal article" date="2022" name="Microbiol. Resour. Announc.">
        <title>Metagenome Sequencing to Explore Phylogenomics of Terrestrial Cyanobacteria.</title>
        <authorList>
            <person name="Ward R.D."/>
            <person name="Stajich J.E."/>
            <person name="Johansen J.R."/>
            <person name="Huntemann M."/>
            <person name="Clum A."/>
            <person name="Foster B."/>
            <person name="Foster B."/>
            <person name="Roux S."/>
            <person name="Palaniappan K."/>
            <person name="Varghese N."/>
            <person name="Mukherjee S."/>
            <person name="Reddy T.B.K."/>
            <person name="Daum C."/>
            <person name="Copeland A."/>
            <person name="Chen I.A."/>
            <person name="Ivanova N.N."/>
            <person name="Kyrpides N.C."/>
            <person name="Shapiro N."/>
            <person name="Eloe-Fadrosh E.A."/>
            <person name="Pietrasiak N."/>
        </authorList>
    </citation>
    <scope>NUCLEOTIDE SEQUENCE</scope>
    <source>
        <strain evidence="2">JT2-VF2</strain>
    </source>
</reference>
<keyword evidence="1" id="KW-0472">Membrane</keyword>
<evidence type="ECO:0000313" key="3">
    <source>
        <dbReference type="Proteomes" id="UP000715781"/>
    </source>
</evidence>
<evidence type="ECO:0000256" key="1">
    <source>
        <dbReference type="SAM" id="Phobius"/>
    </source>
</evidence>
<keyword evidence="1" id="KW-1133">Transmembrane helix</keyword>
<reference evidence="2" key="1">
    <citation type="submission" date="2021-05" db="EMBL/GenBank/DDBJ databases">
        <authorList>
            <person name="Pietrasiak N."/>
            <person name="Ward R."/>
            <person name="Stajich J.E."/>
            <person name="Kurbessoian T."/>
        </authorList>
    </citation>
    <scope>NUCLEOTIDE SEQUENCE</scope>
    <source>
        <strain evidence="2">JT2-VF2</strain>
    </source>
</reference>
<feature type="transmembrane region" description="Helical" evidence="1">
    <location>
        <begin position="61"/>
        <end position="85"/>
    </location>
</feature>
<name>A0A951PZE8_9NOST</name>
<keyword evidence="1" id="KW-0812">Transmembrane</keyword>
<dbReference type="AlphaFoldDB" id="A0A951PZE8"/>
<accession>A0A951PZE8</accession>
<feature type="transmembrane region" description="Helical" evidence="1">
    <location>
        <begin position="27"/>
        <end position="49"/>
    </location>
</feature>
<evidence type="ECO:0000313" key="2">
    <source>
        <dbReference type="EMBL" id="MBW4562327.1"/>
    </source>
</evidence>
<dbReference type="Proteomes" id="UP000715781">
    <property type="component" value="Unassembled WGS sequence"/>
</dbReference>